<sequence length="318" mass="33837">MTHHSPTILDHIGNTSLIGLRNIRPTNGARILLKLENQNPTGSMKDRMALAMIEAAEADGRLAPGGAVVEYTGGSTGVSLALVCAVKGYPLDIVTSDAFAQEKRDHMALLGATLHIVPSDGGRMTEKLTKDMIEEARVIAEAKGSFGTDQMKNRDQIAAYHRMADEILRQTEGRIDAFVQSVGTAASLRGIAERLRRHRESVRIVAVEPAESPVLSGGPSGAHKIDGIGAGYVVPLWHDSIADDIERVSTEEATAMAFRLAREEGLFAGTSTGANVVAALRLADRLGPDATIVTVMCDTGMKYLKTFGARLAAKSLPA</sequence>
<proteinExistence type="inferred from homology"/>
<dbReference type="GO" id="GO:0004124">
    <property type="term" value="F:cysteine synthase activity"/>
    <property type="evidence" value="ECO:0007669"/>
    <property type="project" value="UniProtKB-EC"/>
</dbReference>
<evidence type="ECO:0000256" key="7">
    <source>
        <dbReference type="ARBA" id="ARBA00023192"/>
    </source>
</evidence>
<dbReference type="EMBL" id="JH660641">
    <property type="protein sequence ID" value="EIM29345.1"/>
    <property type="molecule type" value="Genomic_DNA"/>
</dbReference>
<dbReference type="PANTHER" id="PTHR10314">
    <property type="entry name" value="CYSTATHIONINE BETA-SYNTHASE"/>
    <property type="match status" value="1"/>
</dbReference>
<keyword evidence="4" id="KW-0028">Amino-acid biosynthesis</keyword>
<dbReference type="InterPro" id="IPR036052">
    <property type="entry name" value="TrpB-like_PALP_sf"/>
</dbReference>
<comment type="cofactor">
    <cofactor evidence="1">
        <name>pyridoxal 5'-phosphate</name>
        <dbReference type="ChEBI" id="CHEBI:597326"/>
    </cofactor>
</comment>
<evidence type="ECO:0000259" key="9">
    <source>
        <dbReference type="Pfam" id="PF00291"/>
    </source>
</evidence>
<evidence type="ECO:0000256" key="6">
    <source>
        <dbReference type="ARBA" id="ARBA00022898"/>
    </source>
</evidence>
<comment type="catalytic activity">
    <reaction evidence="8">
        <text>O-acetyl-L-serine + hydrogen sulfide = L-cysteine + acetate</text>
        <dbReference type="Rhea" id="RHEA:14829"/>
        <dbReference type="ChEBI" id="CHEBI:29919"/>
        <dbReference type="ChEBI" id="CHEBI:30089"/>
        <dbReference type="ChEBI" id="CHEBI:35235"/>
        <dbReference type="ChEBI" id="CHEBI:58340"/>
        <dbReference type="EC" id="2.5.1.47"/>
    </reaction>
</comment>
<dbReference type="OrthoDB" id="9805733at2"/>
<keyword evidence="6" id="KW-0663">Pyridoxal phosphate</keyword>
<keyword evidence="5" id="KW-0808">Transferase</keyword>
<dbReference type="Proteomes" id="UP000003947">
    <property type="component" value="Unassembled WGS sequence"/>
</dbReference>
<dbReference type="SUPFAM" id="SSF53686">
    <property type="entry name" value="Tryptophan synthase beta subunit-like PLP-dependent enzymes"/>
    <property type="match status" value="1"/>
</dbReference>
<dbReference type="InterPro" id="IPR001216">
    <property type="entry name" value="P-phosphate_BS"/>
</dbReference>
<dbReference type="PROSITE" id="PS00901">
    <property type="entry name" value="CYS_SYNTHASE"/>
    <property type="match status" value="1"/>
</dbReference>
<dbReference type="STRING" id="864069.MicloDRAFT_00018170"/>
<dbReference type="AlphaFoldDB" id="I4YZF3"/>
<evidence type="ECO:0000256" key="1">
    <source>
        <dbReference type="ARBA" id="ARBA00001933"/>
    </source>
</evidence>
<dbReference type="Gene3D" id="3.40.50.1100">
    <property type="match status" value="2"/>
</dbReference>
<organism evidence="10 11">
    <name type="scientific">Microvirga lotononidis</name>
    <dbReference type="NCBI Taxonomy" id="864069"/>
    <lineage>
        <taxon>Bacteria</taxon>
        <taxon>Pseudomonadati</taxon>
        <taxon>Pseudomonadota</taxon>
        <taxon>Alphaproteobacteria</taxon>
        <taxon>Hyphomicrobiales</taxon>
        <taxon>Methylobacteriaceae</taxon>
        <taxon>Microvirga</taxon>
    </lineage>
</organism>
<protein>
    <recommendedName>
        <fullName evidence="3">cysteine synthase</fullName>
        <ecNumber evidence="3">2.5.1.47</ecNumber>
    </recommendedName>
</protein>
<dbReference type="HOGENOM" id="CLU_021018_1_0_5"/>
<dbReference type="GO" id="GO:0006535">
    <property type="term" value="P:cysteine biosynthetic process from serine"/>
    <property type="evidence" value="ECO:0007669"/>
    <property type="project" value="InterPro"/>
</dbReference>
<feature type="domain" description="Tryptophan synthase beta chain-like PALP" evidence="9">
    <location>
        <begin position="8"/>
        <end position="298"/>
    </location>
</feature>
<evidence type="ECO:0000313" key="10">
    <source>
        <dbReference type="EMBL" id="EIM29345.1"/>
    </source>
</evidence>
<gene>
    <name evidence="10" type="ORF">MicloDRAFT_00018170</name>
</gene>
<reference evidence="10 11" key="1">
    <citation type="submission" date="2012-02" db="EMBL/GenBank/DDBJ databases">
        <title>Improved High-Quality Draft sequence of Microvirga sp. WSM3557.</title>
        <authorList>
            <consortium name="US DOE Joint Genome Institute"/>
            <person name="Lucas S."/>
            <person name="Han J."/>
            <person name="Lapidus A."/>
            <person name="Cheng J.-F."/>
            <person name="Goodwin L."/>
            <person name="Pitluck S."/>
            <person name="Peters L."/>
            <person name="Zhang X."/>
            <person name="Detter J.C."/>
            <person name="Han C."/>
            <person name="Tapia R."/>
            <person name="Land M."/>
            <person name="Hauser L."/>
            <person name="Kyrpides N."/>
            <person name="Ivanova N."/>
            <person name="Pagani I."/>
            <person name="Brau L."/>
            <person name="Yates R."/>
            <person name="O'Hara G."/>
            <person name="Rui T."/>
            <person name="Howieson J."/>
            <person name="Reeve W."/>
            <person name="Woyke T."/>
        </authorList>
    </citation>
    <scope>NUCLEOTIDE SEQUENCE [LARGE SCALE GENOMIC DNA]</scope>
    <source>
        <strain evidence="10 11">WSM3557</strain>
    </source>
</reference>
<name>I4YZF3_9HYPH</name>
<evidence type="ECO:0000256" key="5">
    <source>
        <dbReference type="ARBA" id="ARBA00022679"/>
    </source>
</evidence>
<dbReference type="PATRIC" id="fig|864069.3.peg.2003"/>
<evidence type="ECO:0000313" key="11">
    <source>
        <dbReference type="Proteomes" id="UP000003947"/>
    </source>
</evidence>
<dbReference type="InterPro" id="IPR001926">
    <property type="entry name" value="TrpB-like_PALP"/>
</dbReference>
<comment type="similarity">
    <text evidence="2">Belongs to the cysteine synthase/cystathionine beta-synthase family.</text>
</comment>
<keyword evidence="11" id="KW-1185">Reference proteome</keyword>
<evidence type="ECO:0000256" key="8">
    <source>
        <dbReference type="ARBA" id="ARBA00047931"/>
    </source>
</evidence>
<dbReference type="EC" id="2.5.1.47" evidence="3"/>
<dbReference type="Pfam" id="PF00291">
    <property type="entry name" value="PALP"/>
    <property type="match status" value="1"/>
</dbReference>
<evidence type="ECO:0000256" key="4">
    <source>
        <dbReference type="ARBA" id="ARBA00022605"/>
    </source>
</evidence>
<dbReference type="InterPro" id="IPR050214">
    <property type="entry name" value="Cys_Synth/Cystath_Beta-Synth"/>
</dbReference>
<keyword evidence="7" id="KW-0198">Cysteine biosynthesis</keyword>
<accession>I4YZF3</accession>
<dbReference type="RefSeq" id="WP_009490810.1">
    <property type="nucleotide sequence ID" value="NZ_CP141048.1"/>
</dbReference>
<evidence type="ECO:0000256" key="3">
    <source>
        <dbReference type="ARBA" id="ARBA00012681"/>
    </source>
</evidence>
<dbReference type="CDD" id="cd01561">
    <property type="entry name" value="CBS_like"/>
    <property type="match status" value="1"/>
</dbReference>
<evidence type="ECO:0000256" key="2">
    <source>
        <dbReference type="ARBA" id="ARBA00007103"/>
    </source>
</evidence>
<dbReference type="FunFam" id="3.40.50.1100:FF:000006">
    <property type="entry name" value="Cysteine synthase"/>
    <property type="match status" value="1"/>
</dbReference>
<dbReference type="eggNOG" id="COG0031">
    <property type="taxonomic scope" value="Bacteria"/>
</dbReference>